<gene>
    <name evidence="1" type="ORF">LCGC14_2023460</name>
</gene>
<organism evidence="1">
    <name type="scientific">marine sediment metagenome</name>
    <dbReference type="NCBI Taxonomy" id="412755"/>
    <lineage>
        <taxon>unclassified sequences</taxon>
        <taxon>metagenomes</taxon>
        <taxon>ecological metagenomes</taxon>
    </lineage>
</organism>
<sequence>MTTRYQKSQIEDVARILHKYYLGIAYGPGYSAGIAGDFVDLFAADSPSICSVCGTSPLGGQNLYCVVGFGAPSREPTKEHNWEGGFNPKQFLAACGLESEG</sequence>
<dbReference type="EMBL" id="LAZR01023415">
    <property type="protein sequence ID" value="KKL78578.1"/>
    <property type="molecule type" value="Genomic_DNA"/>
</dbReference>
<comment type="caution">
    <text evidence="1">The sequence shown here is derived from an EMBL/GenBank/DDBJ whole genome shotgun (WGS) entry which is preliminary data.</text>
</comment>
<accession>A0A0F9EWV1</accession>
<name>A0A0F9EWV1_9ZZZZ</name>
<reference evidence="1" key="1">
    <citation type="journal article" date="2015" name="Nature">
        <title>Complex archaea that bridge the gap between prokaryotes and eukaryotes.</title>
        <authorList>
            <person name="Spang A."/>
            <person name="Saw J.H."/>
            <person name="Jorgensen S.L."/>
            <person name="Zaremba-Niedzwiedzka K."/>
            <person name="Martijn J."/>
            <person name="Lind A.E."/>
            <person name="van Eijk R."/>
            <person name="Schleper C."/>
            <person name="Guy L."/>
            <person name="Ettema T.J."/>
        </authorList>
    </citation>
    <scope>NUCLEOTIDE SEQUENCE</scope>
</reference>
<evidence type="ECO:0000313" key="1">
    <source>
        <dbReference type="EMBL" id="KKL78578.1"/>
    </source>
</evidence>
<protein>
    <submittedName>
        <fullName evidence="1">Uncharacterized protein</fullName>
    </submittedName>
</protein>
<proteinExistence type="predicted"/>
<dbReference type="AlphaFoldDB" id="A0A0F9EWV1"/>